<feature type="domain" description="Putative sensor" evidence="2">
    <location>
        <begin position="29"/>
        <end position="228"/>
    </location>
</feature>
<dbReference type="Pfam" id="PF13796">
    <property type="entry name" value="Sensor"/>
    <property type="match status" value="1"/>
</dbReference>
<evidence type="ECO:0000313" key="3">
    <source>
        <dbReference type="EMBL" id="MBB5067247.1"/>
    </source>
</evidence>
<keyword evidence="1" id="KW-0812">Transmembrane</keyword>
<feature type="transmembrane region" description="Helical" evidence="1">
    <location>
        <begin position="47"/>
        <end position="71"/>
    </location>
</feature>
<protein>
    <recommendedName>
        <fullName evidence="2">Putative sensor domain-containing protein</fullName>
    </recommendedName>
</protein>
<reference evidence="3 4" key="1">
    <citation type="submission" date="2020-08" db="EMBL/GenBank/DDBJ databases">
        <title>Sequencing the genomes of 1000 actinobacteria strains.</title>
        <authorList>
            <person name="Klenk H.-P."/>
        </authorList>
    </citation>
    <scope>NUCLEOTIDE SEQUENCE [LARGE SCALE GENOMIC DNA]</scope>
    <source>
        <strain evidence="3 4">DSM 45582</strain>
    </source>
</reference>
<keyword evidence="4" id="KW-1185">Reference proteome</keyword>
<keyword evidence="1" id="KW-1133">Transmembrane helix</keyword>
<organism evidence="3 4">
    <name type="scientific">Saccharopolyspora gloriosae</name>
    <dbReference type="NCBI Taxonomy" id="455344"/>
    <lineage>
        <taxon>Bacteria</taxon>
        <taxon>Bacillati</taxon>
        <taxon>Actinomycetota</taxon>
        <taxon>Actinomycetes</taxon>
        <taxon>Pseudonocardiales</taxon>
        <taxon>Pseudonocardiaceae</taxon>
        <taxon>Saccharopolyspora</taxon>
    </lineage>
</organism>
<proteinExistence type="predicted"/>
<feature type="transmembrane region" description="Helical" evidence="1">
    <location>
        <begin position="118"/>
        <end position="142"/>
    </location>
</feature>
<comment type="caution">
    <text evidence="3">The sequence shown here is derived from an EMBL/GenBank/DDBJ whole genome shotgun (WGS) entry which is preliminary data.</text>
</comment>
<evidence type="ECO:0000259" key="2">
    <source>
        <dbReference type="Pfam" id="PF13796"/>
    </source>
</evidence>
<dbReference type="Proteomes" id="UP000580474">
    <property type="component" value="Unassembled WGS sequence"/>
</dbReference>
<dbReference type="EMBL" id="JACHIV010000001">
    <property type="protein sequence ID" value="MBB5067247.1"/>
    <property type="molecule type" value="Genomic_DNA"/>
</dbReference>
<name>A0A840NG57_9PSEU</name>
<dbReference type="InterPro" id="IPR025828">
    <property type="entry name" value="Put_sensor_dom"/>
</dbReference>
<feature type="transmembrane region" description="Helical" evidence="1">
    <location>
        <begin position="21"/>
        <end position="41"/>
    </location>
</feature>
<dbReference type="RefSeq" id="WP_184476648.1">
    <property type="nucleotide sequence ID" value="NZ_JACHIV010000001.1"/>
</dbReference>
<dbReference type="AlphaFoldDB" id="A0A840NG57"/>
<gene>
    <name evidence="3" type="ORF">BJ969_000335</name>
</gene>
<keyword evidence="1" id="KW-0472">Membrane</keyword>
<accession>A0A840NG57</accession>
<feature type="transmembrane region" description="Helical" evidence="1">
    <location>
        <begin position="195"/>
        <end position="217"/>
    </location>
</feature>
<evidence type="ECO:0000256" key="1">
    <source>
        <dbReference type="SAM" id="Phobius"/>
    </source>
</evidence>
<sequence length="254" mass="26904">MTAAGSAHRTHGNPLRMFFSPAPWAATGYLATYIVTGTLLFSVALTVVLTAGVLSIVWVGLPLLVAAAVVVRGSANVERFRAALVTEPIPAAYREVVGSGLFAQLKTRWADPATLRDLVYLVLLYVPLLVLDTVVLAVWLAFVGMITVPLWFWSIPQDFDGGTTAHGVMIGYLEQPRNSFGGGEFGIWVGDLPTALGVAAVFFVLSLALSYVVTGAARLHAGIARALLAPYTDPLAPAKRTLDEAGPLSRSAVD</sequence>
<evidence type="ECO:0000313" key="4">
    <source>
        <dbReference type="Proteomes" id="UP000580474"/>
    </source>
</evidence>